<dbReference type="InterPro" id="IPR015943">
    <property type="entry name" value="WD40/YVTN_repeat-like_dom_sf"/>
</dbReference>
<dbReference type="SUPFAM" id="SSF50956">
    <property type="entry name" value="Thermostable phytase (3-phytase)"/>
    <property type="match status" value="2"/>
</dbReference>
<proteinExistence type="predicted"/>
<dbReference type="KEGG" id="csy:CENSYa_0583"/>
<dbReference type="InterPro" id="IPR051200">
    <property type="entry name" value="Host-pathogen_enzymatic-act"/>
</dbReference>
<evidence type="ECO:0000256" key="1">
    <source>
        <dbReference type="SAM" id="MobiDB-lite"/>
    </source>
</evidence>
<evidence type="ECO:0000313" key="2">
    <source>
        <dbReference type="EMBL" id="ABK77216.1"/>
    </source>
</evidence>
<dbReference type="STRING" id="414004.CENSYa_0583"/>
<dbReference type="PANTHER" id="PTHR47197">
    <property type="entry name" value="PROTEIN NIRF"/>
    <property type="match status" value="1"/>
</dbReference>
<accession>A0RV49</accession>
<feature type="region of interest" description="Disordered" evidence="1">
    <location>
        <begin position="34"/>
        <end position="54"/>
    </location>
</feature>
<dbReference type="PANTHER" id="PTHR47197:SF3">
    <property type="entry name" value="DIHYDRO-HEME D1 DEHYDROGENASE"/>
    <property type="match status" value="1"/>
</dbReference>
<dbReference type="SUPFAM" id="SSF75011">
    <property type="entry name" value="3-carboxy-cis,cis-mucoante lactonizing enzyme"/>
    <property type="match status" value="1"/>
</dbReference>
<dbReference type="Gene3D" id="2.130.10.10">
    <property type="entry name" value="YVTN repeat-like/Quinoprotein amine dehydrogenase"/>
    <property type="match status" value="2"/>
</dbReference>
<gene>
    <name evidence="2" type="ordered locus">CENSYa_0583</name>
</gene>
<sequence>MIRAKRSAGILMLAVAVMAGAAALSGTVPFTQEAYAHPPGSTEDPGEGHRSGTSDYHHTEIRYRFGPVPPGGGDFGPVFGYKALIGDSERRIEVYANGEELALPVTWGGYGVEWYETEFRTTLVNGRTGSSYQRTEVSSIPAGAFAYSDAIGFHPVSFEPRLTAFSCDDHTNTVSFRQDYIVRDQVNYMYHSFFPYSQKITYTDGTEECILPGALDGDEGQLEGAFSAFNRYAPYVPKGEISSVETVRMSPDSVIEMTRTLECTSSSCRNPDHVDFGHALPPQTFWQWCDVEDETLRPRCMANSTLTGDYVFELPGQHDREDVLAAEGVSPDLQIPNNAVCTDPSEFGAVNRPGPGEFYPDNCGYVLPEDVIRPDPTPYVVSVQLDEGLGTLRVVFDRPILSVDGSGMRIADAGGSGEIAPSGNRISGTPPEVVELPVNASSIGAAASFADPRLYFEPSAVTSEVGAFPAGHELPSPRYLRTYSTGTELNRDRAVAFSSDGSSMVIGGLWRTFQGWIYPYVMTEKFDVSTAERSGKFLDVDDRVGLSIHHISFSDDGLFMFVTGNKSPKVFPYELTTPYTINSVRGRTPSPNIPGEGQLYGIAFSLDGRQMYTIGNSDTVQQFPLSEKFTVSTADVSSPVSFDVSAVEDDARGVAVSPDGKTMYVSGGGDVHAYTLVEKNDVSSARYETSFSISPQTESVFGIKFSPDGRFLFAVSFEGVHQYELSRPHDISGPVQDLAALEADGDSPSGMFIAPGGTDLYLTDDARGRLRWYDISSEYDLSTATLRRTQITTWQDSPQGVYFPAGRAEMYTVGSSPPFVHRLTLPGEYDTSSITEHSMLNVSLRDINPVGVALSGDGKKMLVAGGASGTVFQYGLVPAYNLNGAVYNRALDLGGPTPTDLAFSRQGDALYVSDDEGQVHHYALKPAYNIVNAKRVGSFLMGTESLHGLSFSDDGRMLFGLDGDAGTVAQFNFGGYPARRTAAVGASDGPGLAETGDRDLNKFLPREAGDRLAFSDFALRDGESRAVIRDEPGVAMRADVLHNRMTDALDGAITSDAASAVRGKLVLDAPGVGEIPT</sequence>
<organism evidence="2 3">
    <name type="scientific">Cenarchaeum symbiosum (strain A)</name>
    <dbReference type="NCBI Taxonomy" id="414004"/>
    <lineage>
        <taxon>Archaea</taxon>
        <taxon>Nitrososphaerota</taxon>
        <taxon>Candidatus Cenarchaeales</taxon>
        <taxon>Candidatus Cenarchaeaceae</taxon>
        <taxon>Candidatus Cenarchaeum</taxon>
    </lineage>
</organism>
<dbReference type="Proteomes" id="UP000000758">
    <property type="component" value="Chromosome"/>
</dbReference>
<dbReference type="EnsemblBacteria" id="ABK77216">
    <property type="protein sequence ID" value="ABK77216"/>
    <property type="gene ID" value="CENSYa_0583"/>
</dbReference>
<dbReference type="AlphaFoldDB" id="A0RV49"/>
<dbReference type="HOGENOM" id="CLU_286626_0_0_2"/>
<protein>
    <submittedName>
        <fullName evidence="2">Uncharacterized protein</fullName>
    </submittedName>
</protein>
<evidence type="ECO:0000313" key="3">
    <source>
        <dbReference type="Proteomes" id="UP000000758"/>
    </source>
</evidence>
<dbReference type="EMBL" id="DP000238">
    <property type="protein sequence ID" value="ABK77216.1"/>
    <property type="molecule type" value="Genomic_DNA"/>
</dbReference>
<name>A0RV49_CENSY</name>
<reference evidence="2 3" key="1">
    <citation type="journal article" date="2006" name="Proc. Natl. Acad. Sci. U.S.A.">
        <title>Genomic analysis of the uncultivated marine crenarchaeote Cenarchaeum symbiosum.</title>
        <authorList>
            <person name="Hallam S.J."/>
            <person name="Konstantinidis K.T."/>
            <person name="Putnam N."/>
            <person name="Schleper C."/>
            <person name="Watanabe Y."/>
            <person name="Sugahara J."/>
            <person name="Preston C."/>
            <person name="de la Torre J."/>
            <person name="Richardson P.M."/>
            <person name="DeLong E.F."/>
        </authorList>
    </citation>
    <scope>NUCLEOTIDE SEQUENCE [LARGE SCALE GENOMIC DNA]</scope>
    <source>
        <strain evidence="3">A</strain>
    </source>
</reference>
<keyword evidence="3" id="KW-1185">Reference proteome</keyword>